<protein>
    <submittedName>
        <fullName evidence="1">Uncharacterized protein</fullName>
    </submittedName>
</protein>
<gene>
    <name evidence="1" type="ORF">DPEC_G00119180</name>
</gene>
<keyword evidence="2" id="KW-1185">Reference proteome</keyword>
<accession>A0ACC2GPS4</accession>
<organism evidence="1 2">
    <name type="scientific">Dallia pectoralis</name>
    <name type="common">Alaska blackfish</name>
    <dbReference type="NCBI Taxonomy" id="75939"/>
    <lineage>
        <taxon>Eukaryota</taxon>
        <taxon>Metazoa</taxon>
        <taxon>Chordata</taxon>
        <taxon>Craniata</taxon>
        <taxon>Vertebrata</taxon>
        <taxon>Euteleostomi</taxon>
        <taxon>Actinopterygii</taxon>
        <taxon>Neopterygii</taxon>
        <taxon>Teleostei</taxon>
        <taxon>Protacanthopterygii</taxon>
        <taxon>Esociformes</taxon>
        <taxon>Umbridae</taxon>
        <taxon>Dallia</taxon>
    </lineage>
</organism>
<sequence>MGCRVLDHFQVFEHKQEGLPAIALHLRPHRTMRNTQPSVMLSFMGLLLVVKCVHPTSLSSSTQRVSTRQTTSAPCRTETCSQSREEPTRSSALTGKGKCDSSQEEYCLNGECFLLLDVNEHHCKCEKGYYGPRCAHLEMVFQPMREEHVILMVVCVGLMVVGIAGAVYLFSQWYKRTRCPTDQKKQLYQEEPTV</sequence>
<comment type="caution">
    <text evidence="1">The sequence shown here is derived from an EMBL/GenBank/DDBJ whole genome shotgun (WGS) entry which is preliminary data.</text>
</comment>
<evidence type="ECO:0000313" key="1">
    <source>
        <dbReference type="EMBL" id="KAJ8005557.1"/>
    </source>
</evidence>
<dbReference type="Proteomes" id="UP001157502">
    <property type="component" value="Chromosome 10"/>
</dbReference>
<proteinExistence type="predicted"/>
<dbReference type="EMBL" id="CM055737">
    <property type="protein sequence ID" value="KAJ8005557.1"/>
    <property type="molecule type" value="Genomic_DNA"/>
</dbReference>
<reference evidence="1" key="1">
    <citation type="submission" date="2021-05" db="EMBL/GenBank/DDBJ databases">
        <authorList>
            <person name="Pan Q."/>
            <person name="Jouanno E."/>
            <person name="Zahm M."/>
            <person name="Klopp C."/>
            <person name="Cabau C."/>
            <person name="Louis A."/>
            <person name="Berthelot C."/>
            <person name="Parey E."/>
            <person name="Roest Crollius H."/>
            <person name="Montfort J."/>
            <person name="Robinson-Rechavi M."/>
            <person name="Bouchez O."/>
            <person name="Lampietro C."/>
            <person name="Lopez Roques C."/>
            <person name="Donnadieu C."/>
            <person name="Postlethwait J."/>
            <person name="Bobe J."/>
            <person name="Dillon D."/>
            <person name="Chandos A."/>
            <person name="von Hippel F."/>
            <person name="Guiguen Y."/>
        </authorList>
    </citation>
    <scope>NUCLEOTIDE SEQUENCE</scope>
    <source>
        <strain evidence="1">YG-Jan2019</strain>
    </source>
</reference>
<evidence type="ECO:0000313" key="2">
    <source>
        <dbReference type="Proteomes" id="UP001157502"/>
    </source>
</evidence>
<name>A0ACC2GPS4_DALPE</name>